<dbReference type="GO" id="GO:0022857">
    <property type="term" value="F:transmembrane transporter activity"/>
    <property type="evidence" value="ECO:0007669"/>
    <property type="project" value="InterPro"/>
</dbReference>
<dbReference type="SUPFAM" id="SSF103473">
    <property type="entry name" value="MFS general substrate transporter"/>
    <property type="match status" value="1"/>
</dbReference>
<evidence type="ECO:0000256" key="1">
    <source>
        <dbReference type="ARBA" id="ARBA00004141"/>
    </source>
</evidence>
<evidence type="ECO:0000256" key="2">
    <source>
        <dbReference type="ARBA" id="ARBA00006727"/>
    </source>
</evidence>
<evidence type="ECO:0000256" key="3">
    <source>
        <dbReference type="SAM" id="MobiDB-lite"/>
    </source>
</evidence>
<feature type="transmembrane region" description="Helical" evidence="4">
    <location>
        <begin position="108"/>
        <end position="127"/>
    </location>
</feature>
<dbReference type="Proteomes" id="UP001175261">
    <property type="component" value="Unassembled WGS sequence"/>
</dbReference>
<keyword evidence="6" id="KW-1185">Reference proteome</keyword>
<comment type="similarity">
    <text evidence="2">Belongs to the major facilitator superfamily. Monocarboxylate porter (TC 2.A.1.13) family.</text>
</comment>
<keyword evidence="4" id="KW-0472">Membrane</keyword>
<protein>
    <submittedName>
        <fullName evidence="5">Uncharacterized protein</fullName>
    </submittedName>
</protein>
<accession>A0AA39GSL1</accession>
<reference evidence="5" key="1">
    <citation type="submission" date="2022-10" db="EMBL/GenBank/DDBJ databases">
        <title>Determination and structural analysis of whole genome sequence of Sarocladium strictum F4-1.</title>
        <authorList>
            <person name="Hu L."/>
            <person name="Jiang Y."/>
        </authorList>
    </citation>
    <scope>NUCLEOTIDE SEQUENCE</scope>
    <source>
        <strain evidence="5">F4-1</strain>
    </source>
</reference>
<feature type="region of interest" description="Disordered" evidence="3">
    <location>
        <begin position="1"/>
        <end position="64"/>
    </location>
</feature>
<dbReference type="PANTHER" id="PTHR11360:SF130">
    <property type="entry name" value="MAJOR FACILITATOR SUPERFAMILY (MFS) PROFILE DOMAIN-CONTAINING PROTEIN-RELATED"/>
    <property type="match status" value="1"/>
</dbReference>
<evidence type="ECO:0000313" key="6">
    <source>
        <dbReference type="Proteomes" id="UP001175261"/>
    </source>
</evidence>
<feature type="transmembrane region" description="Helical" evidence="4">
    <location>
        <begin position="226"/>
        <end position="246"/>
    </location>
</feature>
<gene>
    <name evidence="5" type="ORF">NLU13_1909</name>
</gene>
<evidence type="ECO:0000256" key="4">
    <source>
        <dbReference type="SAM" id="Phobius"/>
    </source>
</evidence>
<proteinExistence type="inferred from homology"/>
<feature type="transmembrane region" description="Helical" evidence="4">
    <location>
        <begin position="412"/>
        <end position="432"/>
    </location>
</feature>
<feature type="transmembrane region" description="Helical" evidence="4">
    <location>
        <begin position="162"/>
        <end position="182"/>
    </location>
</feature>
<organism evidence="5 6">
    <name type="scientific">Sarocladium strictum</name>
    <name type="common">Black bundle disease fungus</name>
    <name type="synonym">Acremonium strictum</name>
    <dbReference type="NCBI Taxonomy" id="5046"/>
    <lineage>
        <taxon>Eukaryota</taxon>
        <taxon>Fungi</taxon>
        <taxon>Dikarya</taxon>
        <taxon>Ascomycota</taxon>
        <taxon>Pezizomycotina</taxon>
        <taxon>Sordariomycetes</taxon>
        <taxon>Hypocreomycetidae</taxon>
        <taxon>Hypocreales</taxon>
        <taxon>Sarocladiaceae</taxon>
        <taxon>Sarocladium</taxon>
    </lineage>
</organism>
<dbReference type="PANTHER" id="PTHR11360">
    <property type="entry name" value="MONOCARBOXYLATE TRANSPORTER"/>
    <property type="match status" value="1"/>
</dbReference>
<dbReference type="Gene3D" id="1.20.1250.20">
    <property type="entry name" value="MFS general substrate transporter like domains"/>
    <property type="match status" value="2"/>
</dbReference>
<evidence type="ECO:0000313" key="5">
    <source>
        <dbReference type="EMBL" id="KAK0392414.1"/>
    </source>
</evidence>
<dbReference type="Pfam" id="PF07690">
    <property type="entry name" value="MFS_1"/>
    <property type="match status" value="1"/>
</dbReference>
<feature type="transmembrane region" description="Helical" evidence="4">
    <location>
        <begin position="194"/>
        <end position="214"/>
    </location>
</feature>
<feature type="transmembrane region" description="Helical" evidence="4">
    <location>
        <begin position="267"/>
        <end position="290"/>
    </location>
</feature>
<feature type="transmembrane region" description="Helical" evidence="4">
    <location>
        <begin position="69"/>
        <end position="88"/>
    </location>
</feature>
<keyword evidence="4" id="KW-0812">Transmembrane</keyword>
<dbReference type="InterPro" id="IPR036259">
    <property type="entry name" value="MFS_trans_sf"/>
</dbReference>
<dbReference type="AlphaFoldDB" id="A0AA39GSL1"/>
<dbReference type="InterPro" id="IPR050327">
    <property type="entry name" value="Proton-linked_MCT"/>
</dbReference>
<feature type="transmembrane region" description="Helical" evidence="4">
    <location>
        <begin position="139"/>
        <end position="156"/>
    </location>
</feature>
<sequence>MTSVTFSKRGPTPTTMSTTSLSDEEKRTEGTPQPEDQLQEDPETDISLARRCPSNTSLPPPPPDGGLRAWSQVLACLLVNALTWGTTYSFGVSQLHYTTTLNLPSSQVSWIGSVQVFLVFAMCTISGRLTDAGYARKTAAVGCALATFGTFMTSLAREYWQIVLAQGVCLGVGMGLVFMPAITVAGSYFQERRTFALSVGACGSSIGGLAFPSTIQYLTPKIGFPWAMRCVGFLMLIISILANLLLRPRVSPRRSGQIVDWPAFRELSYCLFALGSFLNFYAVYFALFYINSYARNIVGFTTVEAVSLLLITNAMGLPARPIVGYVADKYLGPINAFAVLQALFAAILFGWTGVRTRTDMYVFSAFLGIDPRKMGTRFGMVATICAFGTLAGPPTGGAIIDHMGGVYLGAQLWGGVIMLCSSLTIVASRVAATGWTWKAKI</sequence>
<dbReference type="InterPro" id="IPR011701">
    <property type="entry name" value="MFS"/>
</dbReference>
<keyword evidence="4" id="KW-1133">Transmembrane helix</keyword>
<comment type="subcellular location">
    <subcellularLocation>
        <location evidence="1">Membrane</location>
        <topology evidence="1">Multi-pass membrane protein</topology>
    </subcellularLocation>
</comment>
<comment type="caution">
    <text evidence="5">The sequence shown here is derived from an EMBL/GenBank/DDBJ whole genome shotgun (WGS) entry which is preliminary data.</text>
</comment>
<feature type="transmembrane region" description="Helical" evidence="4">
    <location>
        <begin position="334"/>
        <end position="354"/>
    </location>
</feature>
<name>A0AA39GSL1_SARSR</name>
<dbReference type="GO" id="GO:0016020">
    <property type="term" value="C:membrane"/>
    <property type="evidence" value="ECO:0007669"/>
    <property type="project" value="UniProtKB-SubCell"/>
</dbReference>
<feature type="transmembrane region" description="Helical" evidence="4">
    <location>
        <begin position="374"/>
        <end position="392"/>
    </location>
</feature>
<dbReference type="EMBL" id="JAPDFR010000001">
    <property type="protein sequence ID" value="KAK0392414.1"/>
    <property type="molecule type" value="Genomic_DNA"/>
</dbReference>
<feature type="compositionally biased region" description="Low complexity" evidence="3">
    <location>
        <begin position="11"/>
        <end position="20"/>
    </location>
</feature>